<dbReference type="SUPFAM" id="SSF51445">
    <property type="entry name" value="(Trans)glycosidases"/>
    <property type="match status" value="1"/>
</dbReference>
<comment type="caution">
    <text evidence="5">The sequence shown here is derived from an EMBL/GenBank/DDBJ whole genome shotgun (WGS) entry which is preliminary data.</text>
</comment>
<keyword evidence="6" id="KW-1185">Reference proteome</keyword>
<name>A0A6I1MK02_9CLOT</name>
<dbReference type="PRINTS" id="PR00131">
    <property type="entry name" value="GLHYDRLASE1"/>
</dbReference>
<dbReference type="PANTHER" id="PTHR10353:SF139">
    <property type="entry name" value="6-PHOSPHO-BETA-GLUCOSIDASE GMUD"/>
    <property type="match status" value="1"/>
</dbReference>
<dbReference type="GO" id="GO:0005829">
    <property type="term" value="C:cytosol"/>
    <property type="evidence" value="ECO:0007669"/>
    <property type="project" value="TreeGrafter"/>
</dbReference>
<keyword evidence="2 5" id="KW-0378">Hydrolase</keyword>
<dbReference type="GO" id="GO:0008422">
    <property type="term" value="F:beta-glucosidase activity"/>
    <property type="evidence" value="ECO:0007669"/>
    <property type="project" value="TreeGrafter"/>
</dbReference>
<dbReference type="InterPro" id="IPR001360">
    <property type="entry name" value="Glyco_hydro_1"/>
</dbReference>
<evidence type="ECO:0000256" key="1">
    <source>
        <dbReference type="ARBA" id="ARBA00010838"/>
    </source>
</evidence>
<evidence type="ECO:0000256" key="2">
    <source>
        <dbReference type="ARBA" id="ARBA00022801"/>
    </source>
</evidence>
<evidence type="ECO:0000256" key="4">
    <source>
        <dbReference type="RuleBase" id="RU003690"/>
    </source>
</evidence>
<dbReference type="Proteomes" id="UP000430345">
    <property type="component" value="Unassembled WGS sequence"/>
</dbReference>
<dbReference type="OrthoDB" id="2339329at2"/>
<reference evidence="5 6" key="1">
    <citation type="submission" date="2019-10" db="EMBL/GenBank/DDBJ databases">
        <title>The Genome Sequence of Clostridium tarantellae Isolated from Fish Brain.</title>
        <authorList>
            <person name="Bano L."/>
            <person name="Kiel M."/>
            <person name="Sales G."/>
            <person name="Doxey A.C."/>
            <person name="Mansfield M.J."/>
            <person name="Schiavone M."/>
            <person name="Rossetto O."/>
            <person name="Pirazzini M."/>
            <person name="Dobrindt U."/>
            <person name="Montecucco C."/>
        </authorList>
    </citation>
    <scope>NUCLEOTIDE SEQUENCE [LARGE SCALE GENOMIC DNA]</scope>
    <source>
        <strain evidence="5 6">DSM 3997</strain>
    </source>
</reference>
<dbReference type="InterPro" id="IPR017853">
    <property type="entry name" value="GH"/>
</dbReference>
<dbReference type="FunFam" id="3.20.20.80:FF:000004">
    <property type="entry name" value="Beta-glucosidase 6-phospho-beta-glucosidase"/>
    <property type="match status" value="1"/>
</dbReference>
<dbReference type="RefSeq" id="WP_152889775.1">
    <property type="nucleotide sequence ID" value="NZ_WHJC01000114.1"/>
</dbReference>
<evidence type="ECO:0000313" key="5">
    <source>
        <dbReference type="EMBL" id="MPQ43856.1"/>
    </source>
</evidence>
<proteinExistence type="inferred from homology"/>
<accession>A0A6I1MK02</accession>
<dbReference type="Pfam" id="PF00232">
    <property type="entry name" value="Glyco_hydro_1"/>
    <property type="match status" value="1"/>
</dbReference>
<dbReference type="AlphaFoldDB" id="A0A6I1MK02"/>
<dbReference type="PANTHER" id="PTHR10353">
    <property type="entry name" value="GLYCOSYL HYDROLASE"/>
    <property type="match status" value="1"/>
</dbReference>
<gene>
    <name evidence="5" type="ORF">GBZ86_08805</name>
</gene>
<comment type="similarity">
    <text evidence="1 4">Belongs to the glycosyl hydrolase 1 family.</text>
</comment>
<keyword evidence="3" id="KW-0326">Glycosidase</keyword>
<sequence length="459" mass="54056">MKYNFPAGFWWGAATSGPQSEGTFNKLHKNVFDYWFEISPKTFHNEIGPNIASNFYNSYKEDISMMQEIGLNSFRTSIQWTRLIKDFENGEVCEDGVRFYNEVIDQCEKKGLHLIMNLHHFDLPVELCEKYGGWESKYVVDLFVKFADKCFELFGDRVKYWATFNEPIVIIEGQYLYKWHYPCIVDGKRGIQAAYNIALATAKTIKLYKEKKYDGEIGIIVNLTPSYPRSQSKEDLEAANICDLFFNRMFLDSAVKGEFPDELVNIFNKDNVLWESTNEELKIIKDNTIDFLGVNYYQPRRVKCREEILTEETWTPEKYFEPYEMPGRRMNPHRGWEIYPQAMYDIAKNIQENYGNIKWYISENGMGVEGEEKFKNSQGVIEDSYRIEFITEHLQWLHKAIQEGSNCVGYHLWTPIDCWSWCNSYKNRYGYIALDLETQQKVPKKSANWIKEVAKNNGF</sequence>
<dbReference type="GO" id="GO:0016052">
    <property type="term" value="P:carbohydrate catabolic process"/>
    <property type="evidence" value="ECO:0007669"/>
    <property type="project" value="TreeGrafter"/>
</dbReference>
<protein>
    <submittedName>
        <fullName evidence="5">Family 1 glycosylhydrolase</fullName>
    </submittedName>
</protein>
<evidence type="ECO:0000256" key="3">
    <source>
        <dbReference type="ARBA" id="ARBA00023295"/>
    </source>
</evidence>
<evidence type="ECO:0000313" key="6">
    <source>
        <dbReference type="Proteomes" id="UP000430345"/>
    </source>
</evidence>
<dbReference type="Gene3D" id="3.20.20.80">
    <property type="entry name" value="Glycosidases"/>
    <property type="match status" value="1"/>
</dbReference>
<dbReference type="EMBL" id="WHJC01000114">
    <property type="protein sequence ID" value="MPQ43856.1"/>
    <property type="molecule type" value="Genomic_DNA"/>
</dbReference>
<organism evidence="5 6">
    <name type="scientific">Clostridium tarantellae</name>
    <dbReference type="NCBI Taxonomy" id="39493"/>
    <lineage>
        <taxon>Bacteria</taxon>
        <taxon>Bacillati</taxon>
        <taxon>Bacillota</taxon>
        <taxon>Clostridia</taxon>
        <taxon>Eubacteriales</taxon>
        <taxon>Clostridiaceae</taxon>
        <taxon>Clostridium</taxon>
    </lineage>
</organism>